<dbReference type="InterPro" id="IPR023374">
    <property type="entry name" value="AttH-like_dom_sf"/>
</dbReference>
<dbReference type="InterPro" id="IPR013931">
    <property type="entry name" value="Svf1-like_N"/>
</dbReference>
<reference evidence="7" key="3">
    <citation type="submission" date="2025-08" db="UniProtKB">
        <authorList>
            <consortium name="RefSeq"/>
        </authorList>
    </citation>
    <scope>IDENTIFICATION</scope>
    <source>
        <strain evidence="7">CBS 342.82</strain>
    </source>
</reference>
<dbReference type="Pfam" id="PF17187">
    <property type="entry name" value="Svf1_C"/>
    <property type="match status" value="1"/>
</dbReference>
<dbReference type="InterPro" id="IPR051385">
    <property type="entry name" value="Ceramide-binding_SVF1"/>
</dbReference>
<dbReference type="PANTHER" id="PTHR47107:SF1">
    <property type="entry name" value="CERAMIDE-BINDING PROTEIN SVF1-RELATED"/>
    <property type="match status" value="1"/>
</dbReference>
<keyword evidence="3" id="KW-0963">Cytoplasm</keyword>
<dbReference type="Proteomes" id="UP000504637">
    <property type="component" value="Unplaced"/>
</dbReference>
<keyword evidence="6" id="KW-1185">Reference proteome</keyword>
<reference evidence="7" key="2">
    <citation type="submission" date="2020-04" db="EMBL/GenBank/DDBJ databases">
        <authorList>
            <consortium name="NCBI Genome Project"/>
        </authorList>
    </citation>
    <scope>NUCLEOTIDE SEQUENCE</scope>
    <source>
        <strain evidence="7">CBS 342.82</strain>
    </source>
</reference>
<feature type="domain" description="Svf1-like N-terminal" evidence="4">
    <location>
        <begin position="51"/>
        <end position="210"/>
    </location>
</feature>
<gene>
    <name evidence="7" type="ORF">K489DRAFT_389482</name>
</gene>
<dbReference type="AlphaFoldDB" id="A0A6J3M146"/>
<dbReference type="Gene3D" id="2.40.370.10">
    <property type="entry name" value="AttH-like domain"/>
    <property type="match status" value="1"/>
</dbReference>
<dbReference type="GO" id="GO:0005737">
    <property type="term" value="C:cytoplasm"/>
    <property type="evidence" value="ECO:0007669"/>
    <property type="project" value="UniProtKB-SubCell"/>
</dbReference>
<organism evidence="7">
    <name type="scientific">Dissoconium aciculare CBS 342.82</name>
    <dbReference type="NCBI Taxonomy" id="1314786"/>
    <lineage>
        <taxon>Eukaryota</taxon>
        <taxon>Fungi</taxon>
        <taxon>Dikarya</taxon>
        <taxon>Ascomycota</taxon>
        <taxon>Pezizomycotina</taxon>
        <taxon>Dothideomycetes</taxon>
        <taxon>Dothideomycetidae</taxon>
        <taxon>Mycosphaerellales</taxon>
        <taxon>Dissoconiaceae</taxon>
        <taxon>Dissoconium</taxon>
    </lineage>
</organism>
<name>A0A6J3M146_9PEZI</name>
<proteinExistence type="inferred from homology"/>
<evidence type="ECO:0000256" key="3">
    <source>
        <dbReference type="ARBA" id="ARBA00022490"/>
    </source>
</evidence>
<dbReference type="OrthoDB" id="2590239at2759"/>
<dbReference type="InterPro" id="IPR033394">
    <property type="entry name" value="Svf1-like_C"/>
</dbReference>
<comment type="similarity">
    <text evidence="2">Belongs to the SVF1 family.</text>
</comment>
<accession>A0A6J3M146</accession>
<dbReference type="Pfam" id="PF08622">
    <property type="entry name" value="Svf1"/>
    <property type="match status" value="1"/>
</dbReference>
<sequence>MLNWARKGLGLKEEMHGAAAVQSVGEQVSATPYTLTTRDDHKWTLLEETNVETKTFYVFTDDGQICMFQVVYSSLLGMKKTTTVNVKIFPKKAGDKVVLWDTDELKSWSWSDDKADFKGDYSSATISADGKSYHLKTQNTKVSADLTFTQAAPGFKVGANGTTTFGTDPAAPWGRMVHHFWPRCTVTGSISGNGTVVDVKGRGMYAYALQGMKPHFAASRWNFFTFQGPTYSAILMEFITPPAYENTVVSVGGVAKDGEILFAGASPATSVKHDATQVDKKNKLPVPTDATFIIGGAGSTATRTGPVGTRLDLIDIMGELPTLVKNIAVSASGTQPYIYQYGPESTLNIAGTQQAQETGPSFIEATFIS</sequence>
<comment type="subcellular location">
    <subcellularLocation>
        <location evidence="1">Cytoplasm</location>
    </subcellularLocation>
</comment>
<dbReference type="GeneID" id="54364312"/>
<dbReference type="GO" id="GO:0006979">
    <property type="term" value="P:response to oxidative stress"/>
    <property type="evidence" value="ECO:0007669"/>
    <property type="project" value="InterPro"/>
</dbReference>
<evidence type="ECO:0000256" key="1">
    <source>
        <dbReference type="ARBA" id="ARBA00004496"/>
    </source>
</evidence>
<dbReference type="SUPFAM" id="SSF159245">
    <property type="entry name" value="AttH-like"/>
    <property type="match status" value="1"/>
</dbReference>
<dbReference type="RefSeq" id="XP_033458634.1">
    <property type="nucleotide sequence ID" value="XM_033606512.1"/>
</dbReference>
<evidence type="ECO:0000313" key="7">
    <source>
        <dbReference type="RefSeq" id="XP_033458634.1"/>
    </source>
</evidence>
<protein>
    <submittedName>
        <fullName evidence="7">Oxidative stress survival, Svf1-like protein</fullName>
    </submittedName>
</protein>
<evidence type="ECO:0000256" key="2">
    <source>
        <dbReference type="ARBA" id="ARBA00009069"/>
    </source>
</evidence>
<dbReference type="PANTHER" id="PTHR47107">
    <property type="entry name" value="SVF1-LIKE PROTEIN YDR222W-RELATED"/>
    <property type="match status" value="1"/>
</dbReference>
<evidence type="ECO:0000259" key="4">
    <source>
        <dbReference type="Pfam" id="PF08622"/>
    </source>
</evidence>
<evidence type="ECO:0000259" key="5">
    <source>
        <dbReference type="Pfam" id="PF17187"/>
    </source>
</evidence>
<evidence type="ECO:0000313" key="6">
    <source>
        <dbReference type="Proteomes" id="UP000504637"/>
    </source>
</evidence>
<reference evidence="7" key="1">
    <citation type="submission" date="2020-01" db="EMBL/GenBank/DDBJ databases">
        <authorList>
            <consortium name="DOE Joint Genome Institute"/>
            <person name="Haridas S."/>
            <person name="Albert R."/>
            <person name="Binder M."/>
            <person name="Bloem J."/>
            <person name="Labutti K."/>
            <person name="Salamov A."/>
            <person name="Andreopoulos B."/>
            <person name="Baker S.E."/>
            <person name="Barry K."/>
            <person name="Bills G."/>
            <person name="Bluhm B.H."/>
            <person name="Cannon C."/>
            <person name="Castanera R."/>
            <person name="Culley D.E."/>
            <person name="Daum C."/>
            <person name="Ezra D."/>
            <person name="Gonzalez J.B."/>
            <person name="Henrissat B."/>
            <person name="Kuo A."/>
            <person name="Liang C."/>
            <person name="Lipzen A."/>
            <person name="Lutzoni F."/>
            <person name="Magnuson J."/>
            <person name="Mondo S."/>
            <person name="Nolan M."/>
            <person name="Ohm R."/>
            <person name="Pangilinan J."/>
            <person name="Park H.-J."/>
            <person name="Ramirez L."/>
            <person name="Alfaro M."/>
            <person name="Sun H."/>
            <person name="Tritt A."/>
            <person name="Yoshinaga Y."/>
            <person name="Zwiers L.-H."/>
            <person name="Turgeon B.G."/>
            <person name="Goodwin S.B."/>
            <person name="Spatafora J.W."/>
            <person name="Crous P.W."/>
            <person name="Grigoriev I.V."/>
        </authorList>
    </citation>
    <scope>NUCLEOTIDE SEQUENCE</scope>
    <source>
        <strain evidence="7">CBS 342.82</strain>
    </source>
</reference>
<feature type="domain" description="Svf1-like C-terminal" evidence="5">
    <location>
        <begin position="212"/>
        <end position="369"/>
    </location>
</feature>